<dbReference type="SUPFAM" id="SSF54427">
    <property type="entry name" value="NTF2-like"/>
    <property type="match status" value="1"/>
</dbReference>
<sequence>MAGTAEELMRSRYAAFALGDPAYLLRTWHPETRPARLDLPGGRRWRGLEVLATSGGSPFHIEGTVTFRAHYATADGESGTQSEHSRFTRHEGDWVYLDGS</sequence>
<gene>
    <name evidence="2" type="ORF">GCM10009863_23550</name>
</gene>
<dbReference type="Gene3D" id="3.10.450.50">
    <property type="match status" value="1"/>
</dbReference>
<comment type="caution">
    <text evidence="2">The sequence shown here is derived from an EMBL/GenBank/DDBJ whole genome shotgun (WGS) entry which is preliminary data.</text>
</comment>
<feature type="domain" description="YchJ-like middle NTF2-like" evidence="1">
    <location>
        <begin position="4"/>
        <end position="99"/>
    </location>
</feature>
<accession>A0ABP6C9M3</accession>
<dbReference type="EMBL" id="BAAARJ010000006">
    <property type="protein sequence ID" value="GAA2609270.1"/>
    <property type="molecule type" value="Genomic_DNA"/>
</dbReference>
<evidence type="ECO:0000259" key="1">
    <source>
        <dbReference type="Pfam" id="PF17775"/>
    </source>
</evidence>
<dbReference type="Proteomes" id="UP001501447">
    <property type="component" value="Unassembled WGS sequence"/>
</dbReference>
<dbReference type="InterPro" id="IPR032710">
    <property type="entry name" value="NTF2-like_dom_sf"/>
</dbReference>
<reference evidence="3" key="1">
    <citation type="journal article" date="2019" name="Int. J. Syst. Evol. Microbiol.">
        <title>The Global Catalogue of Microorganisms (GCM) 10K type strain sequencing project: providing services to taxonomists for standard genome sequencing and annotation.</title>
        <authorList>
            <consortium name="The Broad Institute Genomics Platform"/>
            <consortium name="The Broad Institute Genome Sequencing Center for Infectious Disease"/>
            <person name="Wu L."/>
            <person name="Ma J."/>
        </authorList>
    </citation>
    <scope>NUCLEOTIDE SEQUENCE [LARGE SCALE GENOMIC DNA]</scope>
    <source>
        <strain evidence="3">JCM 16373</strain>
    </source>
</reference>
<keyword evidence="3" id="KW-1185">Reference proteome</keyword>
<protein>
    <submittedName>
        <fullName evidence="2">YchJ family protein</fullName>
    </submittedName>
</protein>
<organism evidence="2 3">
    <name type="scientific">Streptomyces axinellae</name>
    <dbReference type="NCBI Taxonomy" id="552788"/>
    <lineage>
        <taxon>Bacteria</taxon>
        <taxon>Bacillati</taxon>
        <taxon>Actinomycetota</taxon>
        <taxon>Actinomycetes</taxon>
        <taxon>Kitasatosporales</taxon>
        <taxon>Streptomycetaceae</taxon>
        <taxon>Streptomyces</taxon>
    </lineage>
</organism>
<evidence type="ECO:0000313" key="2">
    <source>
        <dbReference type="EMBL" id="GAA2609270.1"/>
    </source>
</evidence>
<evidence type="ECO:0000313" key="3">
    <source>
        <dbReference type="Proteomes" id="UP001501447"/>
    </source>
</evidence>
<dbReference type="Pfam" id="PF17775">
    <property type="entry name" value="YchJ_M-like"/>
    <property type="match status" value="1"/>
</dbReference>
<dbReference type="InterPro" id="IPR048469">
    <property type="entry name" value="YchJ-like_M"/>
</dbReference>
<name>A0ABP6C9M3_9ACTN</name>
<proteinExistence type="predicted"/>